<dbReference type="PANTHER" id="PTHR48043">
    <property type="entry name" value="EG:EG0003.4 PROTEIN-RELATED"/>
    <property type="match status" value="1"/>
</dbReference>
<evidence type="ECO:0000256" key="4">
    <source>
        <dbReference type="ARBA" id="ARBA00022679"/>
    </source>
</evidence>
<evidence type="ECO:0000313" key="7">
    <source>
        <dbReference type="WBParaSite" id="ACRNAN_scaffold2361.g8315.t1"/>
    </source>
</evidence>
<dbReference type="InterPro" id="IPR002213">
    <property type="entry name" value="UDP_glucos_trans"/>
</dbReference>
<comment type="catalytic activity">
    <reaction evidence="5">
        <text>glucuronate acceptor + UDP-alpha-D-glucuronate = acceptor beta-D-glucuronoside + UDP + H(+)</text>
        <dbReference type="Rhea" id="RHEA:21032"/>
        <dbReference type="ChEBI" id="CHEBI:15378"/>
        <dbReference type="ChEBI" id="CHEBI:58052"/>
        <dbReference type="ChEBI" id="CHEBI:58223"/>
        <dbReference type="ChEBI" id="CHEBI:132367"/>
        <dbReference type="ChEBI" id="CHEBI:132368"/>
        <dbReference type="EC" id="2.4.1.17"/>
    </reaction>
</comment>
<proteinExistence type="inferred from homology"/>
<dbReference type="InterPro" id="IPR050271">
    <property type="entry name" value="UDP-glycosyltransferase"/>
</dbReference>
<evidence type="ECO:0000313" key="6">
    <source>
        <dbReference type="Proteomes" id="UP000887540"/>
    </source>
</evidence>
<dbReference type="EC" id="2.4.1.17" evidence="2"/>
<dbReference type="Gene3D" id="3.40.50.2000">
    <property type="entry name" value="Glycogen Phosphorylase B"/>
    <property type="match status" value="1"/>
</dbReference>
<evidence type="ECO:0000256" key="1">
    <source>
        <dbReference type="ARBA" id="ARBA00009995"/>
    </source>
</evidence>
<evidence type="ECO:0000256" key="3">
    <source>
        <dbReference type="ARBA" id="ARBA00022676"/>
    </source>
</evidence>
<evidence type="ECO:0000256" key="2">
    <source>
        <dbReference type="ARBA" id="ARBA00012544"/>
    </source>
</evidence>
<comment type="similarity">
    <text evidence="1">Belongs to the UDP-glycosyltransferase family.</text>
</comment>
<dbReference type="GO" id="GO:0015020">
    <property type="term" value="F:glucuronosyltransferase activity"/>
    <property type="evidence" value="ECO:0007669"/>
    <property type="project" value="UniProtKB-EC"/>
</dbReference>
<sequence>MLSHGRIADELALAGHDVTLLEAEYFLKSSDLQSAKYAKTISLGGFPRDLLTSAYSDLTALSFSKTQGYFDNYHIFKKWHGGMNLLCEMLLTKHNETLEDLKEQKFDAIFNYHLNLCGTGLKEVLNIKTHFWISTCPIMEYMAYILGVPTPTSYVPPLGKLVMSDKPTYAQRFLNILEYITSVYTLETSARGITDVYRKIFGPSFPDIEEVVKDSPITFIVADEVLDFPRPILHNTIFVGGLGFKNDTKELQEPYLSEMEKGRLAFITHGGYNSLYESARAGVPIMIMPFFWDQFRNGKLAERNGWGLNFDKLSLLEGSEDFVTTLKLVLEDPKYYQQAQRTKRLLLTKPFSGTDKFVKYTEYIALLKNIIYIILIIGQTYPHSH</sequence>
<dbReference type="CDD" id="cd03784">
    <property type="entry name" value="GT1_Gtf-like"/>
    <property type="match status" value="1"/>
</dbReference>
<evidence type="ECO:0000256" key="5">
    <source>
        <dbReference type="ARBA" id="ARBA00047475"/>
    </source>
</evidence>
<accession>A0A914DF66</accession>
<organism evidence="6 7">
    <name type="scientific">Acrobeloides nanus</name>
    <dbReference type="NCBI Taxonomy" id="290746"/>
    <lineage>
        <taxon>Eukaryota</taxon>
        <taxon>Metazoa</taxon>
        <taxon>Ecdysozoa</taxon>
        <taxon>Nematoda</taxon>
        <taxon>Chromadorea</taxon>
        <taxon>Rhabditida</taxon>
        <taxon>Tylenchina</taxon>
        <taxon>Cephalobomorpha</taxon>
        <taxon>Cephaloboidea</taxon>
        <taxon>Cephalobidae</taxon>
        <taxon>Acrobeloides</taxon>
    </lineage>
</organism>
<keyword evidence="6" id="KW-1185">Reference proteome</keyword>
<dbReference type="AlphaFoldDB" id="A0A914DF66"/>
<dbReference type="PANTHER" id="PTHR48043:SF143">
    <property type="entry name" value="UDP-GLUCURONOSYLTRANSFERASE"/>
    <property type="match status" value="1"/>
</dbReference>
<dbReference type="Pfam" id="PF00201">
    <property type="entry name" value="UDPGT"/>
    <property type="match status" value="2"/>
</dbReference>
<reference evidence="7" key="1">
    <citation type="submission" date="2022-11" db="UniProtKB">
        <authorList>
            <consortium name="WormBaseParasite"/>
        </authorList>
    </citation>
    <scope>IDENTIFICATION</scope>
</reference>
<dbReference type="WBParaSite" id="ACRNAN_scaffold2361.g8315.t1">
    <property type="protein sequence ID" value="ACRNAN_scaffold2361.g8315.t1"/>
    <property type="gene ID" value="ACRNAN_scaffold2361.g8315"/>
</dbReference>
<keyword evidence="4" id="KW-0808">Transferase</keyword>
<name>A0A914DF66_9BILA</name>
<dbReference type="Proteomes" id="UP000887540">
    <property type="component" value="Unplaced"/>
</dbReference>
<dbReference type="SUPFAM" id="SSF53756">
    <property type="entry name" value="UDP-Glycosyltransferase/glycogen phosphorylase"/>
    <property type="match status" value="1"/>
</dbReference>
<protein>
    <recommendedName>
        <fullName evidence="2">glucuronosyltransferase</fullName>
        <ecNumber evidence="2">2.4.1.17</ecNumber>
    </recommendedName>
</protein>
<keyword evidence="3" id="KW-0328">Glycosyltransferase</keyword>